<dbReference type="SUPFAM" id="SSF53271">
    <property type="entry name" value="PRTase-like"/>
    <property type="match status" value="1"/>
</dbReference>
<sequence length="219" mass="24539">MMVNVIDTRNSVLNTFLSEIRAVDIQQDRMRFRRNLERVGEVMAYEISKTFDYSARTIRTPINPISVMLPRQEVVIATVLRAGLPFHQGFLNYFDHAGSAFVSARRAYSRVEGQIEIRFDSVYTPDLTGKQLLLVDPMLATGKSLVITYRELLKQGSLPAHTHIASVIASRQGVEYVEKELAGEPLTLWTAALDEALTDKFYIDPGLGDAGDLAFGDKK</sequence>
<dbReference type="EMBL" id="QSCO01000020">
    <property type="protein sequence ID" value="RGY05087.1"/>
    <property type="molecule type" value="Genomic_DNA"/>
</dbReference>
<dbReference type="Gene3D" id="3.40.50.2020">
    <property type="match status" value="1"/>
</dbReference>
<dbReference type="InterPro" id="IPR000836">
    <property type="entry name" value="PRTase_dom"/>
</dbReference>
<evidence type="ECO:0000313" key="5">
    <source>
        <dbReference type="EMBL" id="RGY05087.1"/>
    </source>
</evidence>
<evidence type="ECO:0000256" key="2">
    <source>
        <dbReference type="ARBA" id="ARBA00022679"/>
    </source>
</evidence>
<reference evidence="6 7" key="1">
    <citation type="submission" date="2018-08" db="EMBL/GenBank/DDBJ databases">
        <title>A genome reference for cultivated species of the human gut microbiota.</title>
        <authorList>
            <person name="Zou Y."/>
            <person name="Xue W."/>
            <person name="Luo G."/>
        </authorList>
    </citation>
    <scope>NUCLEOTIDE SEQUENCE [LARGE SCALE GENOMIC DNA]</scope>
    <source>
        <strain evidence="4 6">AF14-6AC</strain>
        <strain evidence="5 7">OF03-11</strain>
    </source>
</reference>
<dbReference type="PANTHER" id="PTHR43363">
    <property type="entry name" value="HYPOXANTHINE PHOSPHORIBOSYLTRANSFERASE"/>
    <property type="match status" value="1"/>
</dbReference>
<name>A0A412WRN9_9BACT</name>
<evidence type="ECO:0000256" key="1">
    <source>
        <dbReference type="ARBA" id="ARBA00022676"/>
    </source>
</evidence>
<dbReference type="Proteomes" id="UP000283426">
    <property type="component" value="Unassembled WGS sequence"/>
</dbReference>
<dbReference type="EC" id="2.4.2.9" evidence="4"/>
<evidence type="ECO:0000259" key="3">
    <source>
        <dbReference type="Pfam" id="PF14681"/>
    </source>
</evidence>
<dbReference type="Proteomes" id="UP000284434">
    <property type="component" value="Unassembled WGS sequence"/>
</dbReference>
<comment type="caution">
    <text evidence="4">The sequence shown here is derived from an EMBL/GenBank/DDBJ whole genome shotgun (WGS) entry which is preliminary data.</text>
</comment>
<proteinExistence type="predicted"/>
<dbReference type="Pfam" id="PF14681">
    <property type="entry name" value="UPRTase"/>
    <property type="match status" value="1"/>
</dbReference>
<evidence type="ECO:0000313" key="4">
    <source>
        <dbReference type="EMBL" id="RGV29965.1"/>
    </source>
</evidence>
<protein>
    <submittedName>
        <fullName evidence="4">Uracil phosphoribosyltransferase</fullName>
        <ecNumber evidence="4">2.4.2.9</ecNumber>
    </submittedName>
</protein>
<dbReference type="EMBL" id="QRYW01000005">
    <property type="protein sequence ID" value="RGV29965.1"/>
    <property type="molecule type" value="Genomic_DNA"/>
</dbReference>
<accession>A0A412WRN9</accession>
<feature type="domain" description="Phosphoribosyltransferase" evidence="3">
    <location>
        <begin position="10"/>
        <end position="216"/>
    </location>
</feature>
<evidence type="ECO:0000313" key="7">
    <source>
        <dbReference type="Proteomes" id="UP000284434"/>
    </source>
</evidence>
<dbReference type="InterPro" id="IPR029057">
    <property type="entry name" value="PRTase-like"/>
</dbReference>
<dbReference type="PANTHER" id="PTHR43363:SF1">
    <property type="entry name" value="HYPOXANTHINE-GUANINE PHOSPHORIBOSYLTRANSFERASE"/>
    <property type="match status" value="1"/>
</dbReference>
<keyword evidence="1 4" id="KW-0328">Glycosyltransferase</keyword>
<dbReference type="CDD" id="cd06223">
    <property type="entry name" value="PRTases_typeI"/>
    <property type="match status" value="1"/>
</dbReference>
<dbReference type="NCBIfam" id="NF001097">
    <property type="entry name" value="PRK00129.1"/>
    <property type="match status" value="1"/>
</dbReference>
<dbReference type="GO" id="GO:0004845">
    <property type="term" value="F:uracil phosphoribosyltransferase activity"/>
    <property type="evidence" value="ECO:0007669"/>
    <property type="project" value="UniProtKB-EC"/>
</dbReference>
<gene>
    <name evidence="4" type="ORF">DWW24_03375</name>
    <name evidence="5" type="ORF">DXA53_13965</name>
</gene>
<dbReference type="AlphaFoldDB" id="A0A412WRN9"/>
<evidence type="ECO:0000313" key="6">
    <source>
        <dbReference type="Proteomes" id="UP000283426"/>
    </source>
</evidence>
<organism evidence="4 6">
    <name type="scientific">Odoribacter splanchnicus</name>
    <dbReference type="NCBI Taxonomy" id="28118"/>
    <lineage>
        <taxon>Bacteria</taxon>
        <taxon>Pseudomonadati</taxon>
        <taxon>Bacteroidota</taxon>
        <taxon>Bacteroidia</taxon>
        <taxon>Bacteroidales</taxon>
        <taxon>Odoribacteraceae</taxon>
        <taxon>Odoribacter</taxon>
    </lineage>
</organism>
<keyword evidence="2 4" id="KW-0808">Transferase</keyword>